<reference evidence="2 3" key="1">
    <citation type="submission" date="2024-01" db="EMBL/GenBank/DDBJ databases">
        <title>A draft genome for the cacao thread blight pathogen Marasmiellus scandens.</title>
        <authorList>
            <person name="Baruah I.K."/>
            <person name="Leung J."/>
            <person name="Bukari Y."/>
            <person name="Amoako-Attah I."/>
            <person name="Meinhardt L.W."/>
            <person name="Bailey B.A."/>
            <person name="Cohen S.P."/>
        </authorList>
    </citation>
    <scope>NUCLEOTIDE SEQUENCE [LARGE SCALE GENOMIC DNA]</scope>
    <source>
        <strain evidence="2 3">GH-19</strain>
    </source>
</reference>
<proteinExistence type="predicted"/>
<gene>
    <name evidence="2" type="ORF">VKT23_009250</name>
</gene>
<feature type="compositionally biased region" description="Low complexity" evidence="1">
    <location>
        <begin position="557"/>
        <end position="566"/>
    </location>
</feature>
<keyword evidence="3" id="KW-1185">Reference proteome</keyword>
<comment type="caution">
    <text evidence="2">The sequence shown here is derived from an EMBL/GenBank/DDBJ whole genome shotgun (WGS) entry which is preliminary data.</text>
</comment>
<sequence length="631" mass="70951">MLPSTLISFGILFSTKSQLISFGSVACSLDNPRVVLFNEKKSGFVSLETCTLAYSKDPTFISNQDVLFTTTATPMKNQVTIQLPPSSLSYTSWMTHLSPTDFLSWHSPKLTLSIITNTRPDSLSRLLASLKSAHYFGDQISLRINLDQAADTLTRSIVSSFTSSWDHGPVFAHHRIIQAGLLPAVLESWYPASDDEYALLLEDDVELSPLFYAWIKLTLLSYGPKYHPSLFGISLYQPKNTELHPDGRKPFDPLTVLPLNHPQNAPYLSQVPCSWGAVYFPRHWREFHDYIVLRLSELAQNSPIPSSTTIGLAPNPEHRPYLPLNTPIVPNIRSNKWSKSWKKYFIELAYLRGYVMLYPNFPDYLRGYVMLYPNFPDYLSFSTNHHEVGVHVRAVMTNTSDASDKSSLDARKEEFMVPLFKAEDSIHMGYLSPSPSPPHSNLISSPYSNFYLKRNTRSKADSSTISHGGLTLPPYETLPVLNLTGDLVIVPDPSSMSNSGLDYVSGSGYGGSSKALARPWMPTTSTLTSTSALREIKRIGRTRRWEVVQGWCLHPSSPSSTLSSSLEPNLGGDHEEGLEYGDEEGDWRYPSWSYSWRWGDANTKRSIKSGMKTMMWEEGNQFDAYELFCVV</sequence>
<dbReference type="EMBL" id="JBANRG010000015">
    <property type="protein sequence ID" value="KAK7460529.1"/>
    <property type="molecule type" value="Genomic_DNA"/>
</dbReference>
<protein>
    <submittedName>
        <fullName evidence="2">Uncharacterized protein</fullName>
    </submittedName>
</protein>
<feature type="region of interest" description="Disordered" evidence="1">
    <location>
        <begin position="557"/>
        <end position="579"/>
    </location>
</feature>
<dbReference type="PANTHER" id="PTHR33604">
    <property type="entry name" value="OSJNBA0004B13.7 PROTEIN"/>
    <property type="match status" value="1"/>
</dbReference>
<dbReference type="Gene3D" id="3.90.550.10">
    <property type="entry name" value="Spore Coat Polysaccharide Biosynthesis Protein SpsA, Chain A"/>
    <property type="match status" value="1"/>
</dbReference>
<dbReference type="PANTHER" id="PTHR33604:SF3">
    <property type="entry name" value="OSJNBA0004B13.7 PROTEIN"/>
    <property type="match status" value="1"/>
</dbReference>
<dbReference type="SUPFAM" id="SSF53448">
    <property type="entry name" value="Nucleotide-diphospho-sugar transferases"/>
    <property type="match status" value="1"/>
</dbReference>
<name>A0ABR1JKW3_9AGAR</name>
<evidence type="ECO:0000313" key="3">
    <source>
        <dbReference type="Proteomes" id="UP001498398"/>
    </source>
</evidence>
<organism evidence="2 3">
    <name type="scientific">Marasmiellus scandens</name>
    <dbReference type="NCBI Taxonomy" id="2682957"/>
    <lineage>
        <taxon>Eukaryota</taxon>
        <taxon>Fungi</taxon>
        <taxon>Dikarya</taxon>
        <taxon>Basidiomycota</taxon>
        <taxon>Agaricomycotina</taxon>
        <taxon>Agaricomycetes</taxon>
        <taxon>Agaricomycetidae</taxon>
        <taxon>Agaricales</taxon>
        <taxon>Marasmiineae</taxon>
        <taxon>Omphalotaceae</taxon>
        <taxon>Marasmiellus</taxon>
    </lineage>
</organism>
<dbReference type="InterPro" id="IPR029044">
    <property type="entry name" value="Nucleotide-diphossugar_trans"/>
</dbReference>
<accession>A0ABR1JKW3</accession>
<evidence type="ECO:0000256" key="1">
    <source>
        <dbReference type="SAM" id="MobiDB-lite"/>
    </source>
</evidence>
<dbReference type="Proteomes" id="UP001498398">
    <property type="component" value="Unassembled WGS sequence"/>
</dbReference>
<evidence type="ECO:0000313" key="2">
    <source>
        <dbReference type="EMBL" id="KAK7460529.1"/>
    </source>
</evidence>